<dbReference type="Proteomes" id="UP001197974">
    <property type="component" value="Chromosome"/>
</dbReference>
<reference evidence="1 2" key="1">
    <citation type="submission" date="2023-06" db="EMBL/GenBank/DDBJ databases">
        <title>Five Gram-positive bacteria isolated from mangrove sediments in Shenzhen, Guangdong, China.</title>
        <authorList>
            <person name="Yu S."/>
            <person name="Zheng W."/>
            <person name="Huang Y."/>
        </authorList>
    </citation>
    <scope>NUCLEOTIDE SEQUENCE [LARGE SCALE GENOMIC DNA]</scope>
    <source>
        <strain evidence="1 2">SaN35-3</strain>
    </source>
</reference>
<evidence type="ECO:0000313" key="2">
    <source>
        <dbReference type="Proteomes" id="UP001197974"/>
    </source>
</evidence>
<organism evidence="1 2">
    <name type="scientific">Bacillus carboniphilus</name>
    <dbReference type="NCBI Taxonomy" id="86663"/>
    <lineage>
        <taxon>Bacteria</taxon>
        <taxon>Bacillati</taxon>
        <taxon>Bacillota</taxon>
        <taxon>Bacilli</taxon>
        <taxon>Bacillales</taxon>
        <taxon>Bacillaceae</taxon>
        <taxon>Bacillus</taxon>
    </lineage>
</organism>
<proteinExistence type="predicted"/>
<accession>A0ABY9JSG3</accession>
<sequence length="116" mass="12898">MPYCVSLKEPLDIPVGESRQAQICAFEVDEPERPAQVLVSIGDQSQLDDFKLTFADGTPIIFNEVGVYIFPEVIFNTCANLIVTFLKPGSYEFTVSLQEQGTNITLDQEVTITSVY</sequence>
<dbReference type="RefSeq" id="WP_226542996.1">
    <property type="nucleotide sequence ID" value="NZ_CP129013.1"/>
</dbReference>
<protein>
    <recommendedName>
        <fullName evidence="3">DUF4399 domain-containing protein</fullName>
    </recommendedName>
</protein>
<dbReference type="EMBL" id="CP129013">
    <property type="protein sequence ID" value="WLR42339.1"/>
    <property type="molecule type" value="Genomic_DNA"/>
</dbReference>
<evidence type="ECO:0008006" key="3">
    <source>
        <dbReference type="Google" id="ProtNLM"/>
    </source>
</evidence>
<gene>
    <name evidence="1" type="ORF">LC087_16755</name>
</gene>
<name>A0ABY9JSG3_9BACI</name>
<evidence type="ECO:0000313" key="1">
    <source>
        <dbReference type="EMBL" id="WLR42339.1"/>
    </source>
</evidence>
<keyword evidence="2" id="KW-1185">Reference proteome</keyword>